<dbReference type="InterPro" id="IPR011009">
    <property type="entry name" value="Kinase-like_dom_sf"/>
</dbReference>
<dbReference type="OrthoDB" id="5772781at2759"/>
<dbReference type="PANTHER" id="PTHR12149:SF8">
    <property type="entry name" value="PROTEIN-RIBULOSAMINE 3-KINASE"/>
    <property type="match status" value="1"/>
</dbReference>
<proteinExistence type="predicted"/>
<evidence type="ECO:0000313" key="3">
    <source>
        <dbReference type="EMBL" id="GAW25474.1"/>
    </source>
</evidence>
<keyword evidence="4" id="KW-1185">Reference proteome</keyword>
<dbReference type="Gene3D" id="3.90.1200.10">
    <property type="match status" value="1"/>
</dbReference>
<keyword evidence="3" id="KW-0418">Kinase</keyword>
<reference evidence="3" key="1">
    <citation type="submission" date="2016-03" db="EMBL/GenBank/DDBJ databases">
        <title>Draft genome sequence of Rosellinia necatrix.</title>
        <authorList>
            <person name="Kanematsu S."/>
        </authorList>
    </citation>
    <scope>NUCLEOTIDE SEQUENCE [LARGE SCALE GENOMIC DNA]</scope>
    <source>
        <strain evidence="3">W97</strain>
    </source>
</reference>
<dbReference type="EMBL" id="DF977452">
    <property type="protein sequence ID" value="GAW25474.1"/>
    <property type="molecule type" value="Genomic_DNA"/>
</dbReference>
<sequence length="311" mass="35393">MAPSTNPSIWNHEIPVSAEVISYVDDAVKRKMPDNTQIVSITPSGSSYWARTAKIETIDPDGNILSFFIKVHEGAAGHKLVLGEYHSMNTLWNTMPELVARPYGYGTYEKMEDVHFFLCSFHELTGRIPDIRSFPGLVAELHRRKTSPDGTFGFPYETFGGRLPQSFPVTHSWEETFTAGMGRIFKSEEDAQGYDADMDQLRVAIMEKVIPRLVRPLEMGPNKIQPRLVHGDLWDGNCSVDVNTNLPVIFDATCLWAHNECKSFFQSPLGRRLTGFYRRTRGMAAAEARDERAIHRRVCSPVWHFRAPRRF</sequence>
<keyword evidence="3" id="KW-0808">Transferase</keyword>
<gene>
    <name evidence="3" type="ORF">SAMD00023353_0701040</name>
</gene>
<dbReference type="SUPFAM" id="SSF56112">
    <property type="entry name" value="Protein kinase-like (PK-like)"/>
    <property type="match status" value="1"/>
</dbReference>
<evidence type="ECO:0000256" key="1">
    <source>
        <dbReference type="ARBA" id="ARBA00011961"/>
    </source>
</evidence>
<dbReference type="Proteomes" id="UP000054516">
    <property type="component" value="Unassembled WGS sequence"/>
</dbReference>
<comment type="catalytic activity">
    <reaction evidence="2">
        <text>N(6)-D-ribulosyl-L-lysyl-[protein] + ATP = N(6)-(3-O-phospho-D-ribulosyl)-L-lysyl-[protein] + ADP + H(+)</text>
        <dbReference type="Rhea" id="RHEA:48432"/>
        <dbReference type="Rhea" id="RHEA-COMP:12103"/>
        <dbReference type="Rhea" id="RHEA-COMP:12104"/>
        <dbReference type="ChEBI" id="CHEBI:15378"/>
        <dbReference type="ChEBI" id="CHEBI:30616"/>
        <dbReference type="ChEBI" id="CHEBI:90418"/>
        <dbReference type="ChEBI" id="CHEBI:90420"/>
        <dbReference type="ChEBI" id="CHEBI:456216"/>
        <dbReference type="EC" id="2.7.1.172"/>
    </reaction>
    <physiologicalReaction direction="left-to-right" evidence="2">
        <dbReference type="Rhea" id="RHEA:48433"/>
    </physiologicalReaction>
</comment>
<evidence type="ECO:0000256" key="2">
    <source>
        <dbReference type="ARBA" id="ARBA00048655"/>
    </source>
</evidence>
<accession>A0A1S8A5U9</accession>
<dbReference type="AlphaFoldDB" id="A0A1S8A5U9"/>
<dbReference type="InterPro" id="IPR016477">
    <property type="entry name" value="Fructo-/Ketosamine-3-kinase"/>
</dbReference>
<protein>
    <recommendedName>
        <fullName evidence="1">protein-ribulosamine 3-kinase</fullName>
        <ecNumber evidence="1">2.7.1.172</ecNumber>
    </recommendedName>
</protein>
<name>A0A1S8A5U9_ROSNE</name>
<dbReference type="OMA" id="CETFRID"/>
<dbReference type="Pfam" id="PF03881">
    <property type="entry name" value="Fructosamin_kin"/>
    <property type="match status" value="1"/>
</dbReference>
<dbReference type="EC" id="2.7.1.172" evidence="1"/>
<organism evidence="3">
    <name type="scientific">Rosellinia necatrix</name>
    <name type="common">White root-rot fungus</name>
    <dbReference type="NCBI Taxonomy" id="77044"/>
    <lineage>
        <taxon>Eukaryota</taxon>
        <taxon>Fungi</taxon>
        <taxon>Dikarya</taxon>
        <taxon>Ascomycota</taxon>
        <taxon>Pezizomycotina</taxon>
        <taxon>Sordariomycetes</taxon>
        <taxon>Xylariomycetidae</taxon>
        <taxon>Xylariales</taxon>
        <taxon>Xylariaceae</taxon>
        <taxon>Rosellinia</taxon>
    </lineage>
</organism>
<evidence type="ECO:0000313" key="4">
    <source>
        <dbReference type="Proteomes" id="UP000054516"/>
    </source>
</evidence>
<dbReference type="PANTHER" id="PTHR12149">
    <property type="entry name" value="FRUCTOSAMINE 3 KINASE-RELATED PROTEIN"/>
    <property type="match status" value="1"/>
</dbReference>
<dbReference type="GO" id="GO:0102193">
    <property type="term" value="F:protein-ribulosamine 3-kinase activity"/>
    <property type="evidence" value="ECO:0007669"/>
    <property type="project" value="UniProtKB-EC"/>
</dbReference>
<dbReference type="GO" id="GO:0016301">
    <property type="term" value="F:kinase activity"/>
    <property type="evidence" value="ECO:0007669"/>
    <property type="project" value="UniProtKB-KW"/>
</dbReference>